<dbReference type="Gene3D" id="1.20.140.40">
    <property type="entry name" value="Invertase/pectin methylesterase inhibitor family protein"/>
    <property type="match status" value="1"/>
</dbReference>
<dbReference type="InterPro" id="IPR035513">
    <property type="entry name" value="Invertase/methylesterase_inhib"/>
</dbReference>
<name>A0AA88UV64_9ASTE</name>
<dbReference type="NCBIfam" id="TIGR01614">
    <property type="entry name" value="PME_inhib"/>
    <property type="match status" value="1"/>
</dbReference>
<evidence type="ECO:0000256" key="4">
    <source>
        <dbReference type="SAM" id="SignalP"/>
    </source>
</evidence>
<dbReference type="InterPro" id="IPR034086">
    <property type="entry name" value="PMEI_plant"/>
</dbReference>
<evidence type="ECO:0000256" key="3">
    <source>
        <dbReference type="ARBA" id="ARBA00038471"/>
    </source>
</evidence>
<keyword evidence="2" id="KW-1015">Disulfide bond</keyword>
<comment type="similarity">
    <text evidence="3">Belongs to the PMEI family.</text>
</comment>
<evidence type="ECO:0000313" key="7">
    <source>
        <dbReference type="Proteomes" id="UP001187471"/>
    </source>
</evidence>
<feature type="signal peptide" evidence="4">
    <location>
        <begin position="1"/>
        <end position="26"/>
    </location>
</feature>
<dbReference type="SUPFAM" id="SSF101148">
    <property type="entry name" value="Plant invertase/pectin methylesterase inhibitor"/>
    <property type="match status" value="1"/>
</dbReference>
<evidence type="ECO:0000313" key="6">
    <source>
        <dbReference type="EMBL" id="KAK2990167.1"/>
    </source>
</evidence>
<dbReference type="InterPro" id="IPR052421">
    <property type="entry name" value="PCW_Enzyme_Inhibitor"/>
</dbReference>
<dbReference type="EMBL" id="JAVXUO010000661">
    <property type="protein sequence ID" value="KAK2990167.1"/>
    <property type="molecule type" value="Genomic_DNA"/>
</dbReference>
<dbReference type="PANTHER" id="PTHR36710">
    <property type="entry name" value="PECTINESTERASE INHIBITOR-LIKE"/>
    <property type="match status" value="1"/>
</dbReference>
<evidence type="ECO:0000256" key="2">
    <source>
        <dbReference type="ARBA" id="ARBA00023157"/>
    </source>
</evidence>
<dbReference type="Pfam" id="PF04043">
    <property type="entry name" value="PMEI"/>
    <property type="match status" value="1"/>
</dbReference>
<dbReference type="AlphaFoldDB" id="A0AA88UV64"/>
<proteinExistence type="inferred from homology"/>
<evidence type="ECO:0000259" key="5">
    <source>
        <dbReference type="SMART" id="SM00856"/>
    </source>
</evidence>
<dbReference type="FunFam" id="1.20.140.40:FF:000008">
    <property type="entry name" value="Invertase/pectin methylesterase inhibitor family protein"/>
    <property type="match status" value="1"/>
</dbReference>
<accession>A0AA88UV64</accession>
<feature type="chain" id="PRO_5041696740" description="Pectinesterase inhibitor domain-containing protein" evidence="4">
    <location>
        <begin position="27"/>
        <end position="376"/>
    </location>
</feature>
<evidence type="ECO:0000256" key="1">
    <source>
        <dbReference type="ARBA" id="ARBA00022729"/>
    </source>
</evidence>
<organism evidence="6 7">
    <name type="scientific">Escallonia rubra</name>
    <dbReference type="NCBI Taxonomy" id="112253"/>
    <lineage>
        <taxon>Eukaryota</taxon>
        <taxon>Viridiplantae</taxon>
        <taxon>Streptophyta</taxon>
        <taxon>Embryophyta</taxon>
        <taxon>Tracheophyta</taxon>
        <taxon>Spermatophyta</taxon>
        <taxon>Magnoliopsida</taxon>
        <taxon>eudicotyledons</taxon>
        <taxon>Gunneridae</taxon>
        <taxon>Pentapetalae</taxon>
        <taxon>asterids</taxon>
        <taxon>campanulids</taxon>
        <taxon>Escalloniales</taxon>
        <taxon>Escalloniaceae</taxon>
        <taxon>Escallonia</taxon>
    </lineage>
</organism>
<dbReference type="PANTHER" id="PTHR36710:SF4">
    <property type="entry name" value="PLANT INVERTASE_PECTIN METHYLESTERASE INHIBITOR SUPERFAMILY PROTEIN"/>
    <property type="match status" value="1"/>
</dbReference>
<dbReference type="GO" id="GO:0046910">
    <property type="term" value="F:pectinesterase inhibitor activity"/>
    <property type="evidence" value="ECO:0007669"/>
    <property type="project" value="InterPro"/>
</dbReference>
<dbReference type="SMART" id="SM00856">
    <property type="entry name" value="PMEI"/>
    <property type="match status" value="1"/>
</dbReference>
<reference evidence="6" key="1">
    <citation type="submission" date="2022-12" db="EMBL/GenBank/DDBJ databases">
        <title>Draft genome assemblies for two species of Escallonia (Escalloniales).</title>
        <authorList>
            <person name="Chanderbali A."/>
            <person name="Dervinis C."/>
            <person name="Anghel I."/>
            <person name="Soltis D."/>
            <person name="Soltis P."/>
            <person name="Zapata F."/>
        </authorList>
    </citation>
    <scope>NUCLEOTIDE SEQUENCE</scope>
    <source>
        <strain evidence="6">UCBG92.1500</strain>
        <tissue evidence="6">Leaf</tissue>
    </source>
</reference>
<dbReference type="InterPro" id="IPR006501">
    <property type="entry name" value="Pectinesterase_inhib_dom"/>
</dbReference>
<protein>
    <recommendedName>
        <fullName evidence="5">Pectinesterase inhibitor domain-containing protein</fullName>
    </recommendedName>
</protein>
<dbReference type="CDD" id="cd15797">
    <property type="entry name" value="PMEI"/>
    <property type="match status" value="1"/>
</dbReference>
<comment type="caution">
    <text evidence="6">The sequence shown here is derived from an EMBL/GenBank/DDBJ whole genome shotgun (WGS) entry which is preliminary data.</text>
</comment>
<sequence length="376" mass="42043">MAFSSSISALLLSLLAAILVPNPTLANASVKSSSQLISEVCSKVPNSALCLEAFKSDPRSANADLVGLGRISIDLTKAATKTTYELINSLLNKTSDRRLRGRYDFCSVCYGRAVNDLDDSEKSLSSGKYLELNNFAAAALEEKDLCEDNFNVQPEELKQAIQKAGDLCYIILSIAKHECLPINSFVKGAQLCLRLFFLLRWIIQQVKRLKLSGFILLLSLRTRFPVSNSCATEFNTVLEEFDDQMTLLGIVLLSRTRLPSALTVKTPYECDTGLSRFATHTGVSGKLLYHIPKYRLLLEPLGEKKPSSKLWPEDTKVWPSVKVSLKLIVSAALQDFGTLNEMIRTEKRRIEGRTSIVKNKENVQMMWMKIQMHKLK</sequence>
<feature type="domain" description="Pectinesterase inhibitor" evidence="5">
    <location>
        <begin position="32"/>
        <end position="174"/>
    </location>
</feature>
<keyword evidence="1 4" id="KW-0732">Signal</keyword>
<gene>
    <name evidence="6" type="ORF">RJ640_014619</name>
</gene>
<keyword evidence="7" id="KW-1185">Reference proteome</keyword>
<dbReference type="Proteomes" id="UP001187471">
    <property type="component" value="Unassembled WGS sequence"/>
</dbReference>